<sequence>MADDSGGLSIPSTENWTEWTFEQALKALTGEGEDLHAAAKATWFNFNPSPGASDHITYHAWGDYYYGVNVNDDAVTKWVQAVDAINEMMPDVARGKRGSMDLQTLRDLEGAIRDFGGWAQAVGGGMTQWANRLDSDDSSFRGKAAFLIYWRLKVNGDGLNDTYEQVNSRHGRPIADAVGDAADELASFNSTMSGHWNTAYILNIRDWINNSLGAEINAVAGYIDDSGLQLGLPNYKLNAFNSDVDAGKAFIRNVLQNYPKGDLTSASGWQKIGDSITQTTLDNLKNLLDTYAQTAISTLKPKYVLATTSLIEITPPPTETAPQPDPSNGDGGGGDGGGGDGNLPPPPDGGGGGNIPPPDGGGSGGGGGDIPPPDGSGGGGGDIPPPDGSGGADLPGAGGGGDGGLNVPGGGGDGLNVPGGGGDGLNVPGGDGPPADGGGNGAFIPSLVPPGGSDAGGGGTGKGVGPGGDGAFDENGGGDGVITPPDGGTGGSLLPPGAGKSDTAVPPGGGADGSGGFGSDPGKNFDPSGGLGDGLGAGAGTGGGLGGGFGGNGSSVGTGAGGGVGGVGGGLGGGLGGAGGVGGAGLGNNGLGGNGLLDGVPAKLTGGSPGLNGAPGSSGGSDGSGGVPFFPPMMGGAGAGGEKPQERERQTWLAEDEEIWGTRVDVGSGVIGRLDEEEFEVEEIPLAGPSRRARPDTRRRRRDEDERRKEEIQAPGEESGSASAT</sequence>
<feature type="compositionally biased region" description="Basic and acidic residues" evidence="1">
    <location>
        <begin position="702"/>
        <end position="712"/>
    </location>
</feature>
<feature type="compositionally biased region" description="Gly residues" evidence="1">
    <location>
        <begin position="329"/>
        <end position="341"/>
    </location>
</feature>
<feature type="region of interest" description="Disordered" evidence="1">
    <location>
        <begin position="314"/>
        <end position="536"/>
    </location>
</feature>
<dbReference type="EMBL" id="BSTJ01000003">
    <property type="protein sequence ID" value="GLY74844.1"/>
    <property type="molecule type" value="Genomic_DNA"/>
</dbReference>
<feature type="compositionally biased region" description="Pro residues" evidence="1">
    <location>
        <begin position="314"/>
        <end position="325"/>
    </location>
</feature>
<gene>
    <name evidence="2" type="ORF">Airi01_031110</name>
</gene>
<comment type="caution">
    <text evidence="2">The sequence shown here is derived from an EMBL/GenBank/DDBJ whole genome shotgun (WGS) entry which is preliminary data.</text>
</comment>
<accession>A0A9W6VPI1</accession>
<feature type="compositionally biased region" description="Gly residues" evidence="1">
    <location>
        <begin position="507"/>
        <end position="519"/>
    </location>
</feature>
<feature type="region of interest" description="Disordered" evidence="1">
    <location>
        <begin position="604"/>
        <end position="655"/>
    </location>
</feature>
<feature type="compositionally biased region" description="Gly residues" evidence="1">
    <location>
        <begin position="453"/>
        <end position="480"/>
    </location>
</feature>
<dbReference type="Proteomes" id="UP001165135">
    <property type="component" value="Unassembled WGS sequence"/>
</dbReference>
<feature type="compositionally biased region" description="Gly residues" evidence="1">
    <location>
        <begin position="616"/>
        <end position="626"/>
    </location>
</feature>
<protein>
    <submittedName>
        <fullName evidence="2">Uncharacterized protein</fullName>
    </submittedName>
</protein>
<feature type="compositionally biased region" description="Gly residues" evidence="1">
    <location>
        <begin position="349"/>
        <end position="441"/>
    </location>
</feature>
<dbReference type="RefSeq" id="WP_285621007.1">
    <property type="nucleotide sequence ID" value="NZ_BSTJ01000003.1"/>
</dbReference>
<evidence type="ECO:0000313" key="2">
    <source>
        <dbReference type="EMBL" id="GLY74844.1"/>
    </source>
</evidence>
<evidence type="ECO:0000256" key="1">
    <source>
        <dbReference type="SAM" id="MobiDB-lite"/>
    </source>
</evidence>
<reference evidence="2" key="1">
    <citation type="submission" date="2023-03" db="EMBL/GenBank/DDBJ databases">
        <title>Actinoallomurus iriomotensis NBRC 103681.</title>
        <authorList>
            <person name="Ichikawa N."/>
            <person name="Sato H."/>
            <person name="Tonouchi N."/>
        </authorList>
    </citation>
    <scope>NUCLEOTIDE SEQUENCE</scope>
    <source>
        <strain evidence="2">NBRC 103681</strain>
    </source>
</reference>
<proteinExistence type="predicted"/>
<dbReference type="AlphaFoldDB" id="A0A9W6VPI1"/>
<organism evidence="2 3">
    <name type="scientific">Actinoallomurus iriomotensis</name>
    <dbReference type="NCBI Taxonomy" id="478107"/>
    <lineage>
        <taxon>Bacteria</taxon>
        <taxon>Bacillati</taxon>
        <taxon>Actinomycetota</taxon>
        <taxon>Actinomycetes</taxon>
        <taxon>Streptosporangiales</taxon>
        <taxon>Thermomonosporaceae</taxon>
        <taxon>Actinoallomurus</taxon>
    </lineage>
</organism>
<evidence type="ECO:0000313" key="3">
    <source>
        <dbReference type="Proteomes" id="UP001165135"/>
    </source>
</evidence>
<feature type="region of interest" description="Disordered" evidence="1">
    <location>
        <begin position="676"/>
        <end position="725"/>
    </location>
</feature>
<name>A0A9W6VPI1_9ACTN</name>